<keyword evidence="2" id="KW-0812">Transmembrane</keyword>
<evidence type="ECO:0000256" key="1">
    <source>
        <dbReference type="SAM" id="MobiDB-lite"/>
    </source>
</evidence>
<dbReference type="EMBL" id="HE573027">
    <property type="protein sequence ID" value="CCC52868.1"/>
    <property type="molecule type" value="Genomic_DNA"/>
</dbReference>
<feature type="transmembrane region" description="Helical" evidence="2">
    <location>
        <begin position="362"/>
        <end position="386"/>
    </location>
</feature>
<dbReference type="VEuPathDB" id="TriTrypDB:TvY486_1103520"/>
<accession>G0UAN3</accession>
<dbReference type="AlphaFoldDB" id="G0UAN3"/>
<reference evidence="3" key="1">
    <citation type="journal article" date="2012" name="Proc. Natl. Acad. Sci. U.S.A.">
        <title>Antigenic diversity is generated by distinct evolutionary mechanisms in African trypanosome species.</title>
        <authorList>
            <person name="Jackson A.P."/>
            <person name="Berry A."/>
            <person name="Aslett M."/>
            <person name="Allison H.C."/>
            <person name="Burton P."/>
            <person name="Vavrova-Anderson J."/>
            <person name="Brown R."/>
            <person name="Browne H."/>
            <person name="Corton N."/>
            <person name="Hauser H."/>
            <person name="Gamble J."/>
            <person name="Gilderthorp R."/>
            <person name="Marcello L."/>
            <person name="McQuillan J."/>
            <person name="Otto T.D."/>
            <person name="Quail M.A."/>
            <person name="Sanders M.J."/>
            <person name="van Tonder A."/>
            <person name="Ginger M.L."/>
            <person name="Field M.C."/>
            <person name="Barry J.D."/>
            <person name="Hertz-Fowler C."/>
            <person name="Berriman M."/>
        </authorList>
    </citation>
    <scope>NUCLEOTIDE SEQUENCE</scope>
    <source>
        <strain evidence="3">Y486</strain>
    </source>
</reference>
<name>G0UAN3_TRYVY</name>
<keyword evidence="2" id="KW-0472">Membrane</keyword>
<keyword evidence="2" id="KW-1133">Transmembrane helix</keyword>
<feature type="compositionally biased region" description="Acidic residues" evidence="1">
    <location>
        <begin position="28"/>
        <end position="39"/>
    </location>
</feature>
<evidence type="ECO:0000256" key="2">
    <source>
        <dbReference type="SAM" id="Phobius"/>
    </source>
</evidence>
<sequence length="784" mass="87216">MNKASASQLCIDAALQEYYDACARDSGDSDNESGDESDQDSASHWRSTCRSPLRGKARLRLYQRGSVQQLLREKECHTLRGKDAETTASLLAKPLAFATEPHDDTDLASTVLFPSEDTPSSTFGAVDKASAGEKCIVFDALSALRQTQSHCFEKKDNTSLGRSSGPPVWALRQDTLLVSTLNALPLSAQTLVEALVAASNDVARAQWQLRELSASSHRGDTKLMEDGLSHYSMILTGEEALHLTASLTLRRFCTVVQGMIRQVADWALGLQQGEHFQQSSPVRWGYSWRVNVLQCLENVLLPVRRCVQIMEQACSLISETSGNMKTTSEQVGVVVRASELLDFLIVRTSALQRTSTMGLYRFYMVLLVYCSLPYTLLMTCAIFGFVTDIDPDVWRSSMPRIFRLSFSHIRVGDGQGDKNALMLPTDILSLVFLCVGYERVGARGVVCNNNSCDIQHQELDRARRRAAFGAMMFSRSFILHSFVAFAKQKTLTGWSGGTDGSEPGHQLEMLRTFDSFELRFALPLDVDLILLPQNLSVTWSEGGQLQEVYTSCFWNRRIGCDPKNQQRCGSPTSSGHQRRRGTWCYIFGYLCALFYAQISLREERKQLQRRGGAVRQARSWCRYRKSDDQAQVSRIVRGLGSAYFELSFAVDSLVSFTRNTVGAVVHELETLTDAAGAAVSCITLCQRIDALLLRLHTISFPVTASKIGAEKCRQFSDSVRECITALLTISLDPASLPVRHVVSRTHSTVETLVTTVRTIPVTSMLREHLQPLLVLLSFNGFYDA</sequence>
<feature type="region of interest" description="Disordered" evidence="1">
    <location>
        <begin position="24"/>
        <end position="48"/>
    </location>
</feature>
<gene>
    <name evidence="3" type="ORF">TVY486_1103520</name>
</gene>
<feature type="transmembrane region" description="Helical" evidence="2">
    <location>
        <begin position="580"/>
        <end position="600"/>
    </location>
</feature>
<organism evidence="3">
    <name type="scientific">Trypanosoma vivax (strain Y486)</name>
    <dbReference type="NCBI Taxonomy" id="1055687"/>
    <lineage>
        <taxon>Eukaryota</taxon>
        <taxon>Discoba</taxon>
        <taxon>Euglenozoa</taxon>
        <taxon>Kinetoplastea</taxon>
        <taxon>Metakinetoplastina</taxon>
        <taxon>Trypanosomatida</taxon>
        <taxon>Trypanosomatidae</taxon>
        <taxon>Trypanosoma</taxon>
        <taxon>Duttonella</taxon>
    </lineage>
</organism>
<protein>
    <submittedName>
        <fullName evidence="3">Uncharacterized protein</fullName>
    </submittedName>
</protein>
<proteinExistence type="predicted"/>
<evidence type="ECO:0000313" key="3">
    <source>
        <dbReference type="EMBL" id="CCC52868.1"/>
    </source>
</evidence>